<evidence type="ECO:0000256" key="4">
    <source>
        <dbReference type="PROSITE-ProRule" id="PRU00335"/>
    </source>
</evidence>
<evidence type="ECO:0000313" key="6">
    <source>
        <dbReference type="EMBL" id="NOV97493.1"/>
    </source>
</evidence>
<evidence type="ECO:0000256" key="2">
    <source>
        <dbReference type="ARBA" id="ARBA00023125"/>
    </source>
</evidence>
<dbReference type="InterPro" id="IPR009057">
    <property type="entry name" value="Homeodomain-like_sf"/>
</dbReference>
<reference evidence="6 7" key="1">
    <citation type="submission" date="2020-05" db="EMBL/GenBank/DDBJ databases">
        <title>Genomic Encyclopedia of Type Strains, Phase III (KMG-III): the genomes of soil and plant-associated and newly described type strains.</title>
        <authorList>
            <person name="Whitman W."/>
        </authorList>
    </citation>
    <scope>NUCLEOTIDE SEQUENCE [LARGE SCALE GENOMIC DNA]</scope>
    <source>
        <strain evidence="6 7">KCTC 19046</strain>
    </source>
</reference>
<dbReference type="InterPro" id="IPR001647">
    <property type="entry name" value="HTH_TetR"/>
</dbReference>
<feature type="DNA-binding region" description="H-T-H motif" evidence="4">
    <location>
        <begin position="42"/>
        <end position="61"/>
    </location>
</feature>
<keyword evidence="1" id="KW-0805">Transcription regulation</keyword>
<protein>
    <submittedName>
        <fullName evidence="6">AcrR family transcriptional regulator</fullName>
    </submittedName>
</protein>
<sequence>MSTAPSDRARARVGRPRDDAIDDAVLAATIVVLDEVGYARLSLGDVARRAGTSKPALYRRWPSRQHLVLAALERRIGSVRPPDTSCTMCDLAECLGLFVEAFEQLPPGVLAPLLADSADDAALRAELMARLFDPPREAVRRTLSRARERGDLRAELGLDLAVDLLGSFVHYRALFGHAPTTPEEIETAVETLLQGLATDYDSLLAHAQGVEVVAQPHELHAYGGPSQAASG</sequence>
<proteinExistence type="predicted"/>
<evidence type="ECO:0000313" key="7">
    <source>
        <dbReference type="Proteomes" id="UP000757540"/>
    </source>
</evidence>
<dbReference type="EMBL" id="JABEZU010000002">
    <property type="protein sequence ID" value="NOV97493.1"/>
    <property type="molecule type" value="Genomic_DNA"/>
</dbReference>
<comment type="caution">
    <text evidence="6">The sequence shown here is derived from an EMBL/GenBank/DDBJ whole genome shotgun (WGS) entry which is preliminary data.</text>
</comment>
<gene>
    <name evidence="6" type="ORF">HDG69_002068</name>
</gene>
<organism evidence="6 7">
    <name type="scientific">Isoptericola halotolerans</name>
    <dbReference type="NCBI Taxonomy" id="300560"/>
    <lineage>
        <taxon>Bacteria</taxon>
        <taxon>Bacillati</taxon>
        <taxon>Actinomycetota</taxon>
        <taxon>Actinomycetes</taxon>
        <taxon>Micrococcales</taxon>
        <taxon>Promicromonosporaceae</taxon>
        <taxon>Isoptericola</taxon>
    </lineage>
</organism>
<evidence type="ECO:0000256" key="3">
    <source>
        <dbReference type="ARBA" id="ARBA00023163"/>
    </source>
</evidence>
<dbReference type="Pfam" id="PF16859">
    <property type="entry name" value="TetR_C_11"/>
    <property type="match status" value="1"/>
</dbReference>
<dbReference type="SUPFAM" id="SSF48498">
    <property type="entry name" value="Tetracyclin repressor-like, C-terminal domain"/>
    <property type="match status" value="1"/>
</dbReference>
<name>A0ABX2A3V0_9MICO</name>
<dbReference type="InterPro" id="IPR036271">
    <property type="entry name" value="Tet_transcr_reg_TetR-rel_C_sf"/>
</dbReference>
<dbReference type="InterPro" id="IPR011075">
    <property type="entry name" value="TetR_C"/>
</dbReference>
<evidence type="ECO:0000256" key="1">
    <source>
        <dbReference type="ARBA" id="ARBA00023015"/>
    </source>
</evidence>
<dbReference type="PROSITE" id="PS50977">
    <property type="entry name" value="HTH_TETR_2"/>
    <property type="match status" value="1"/>
</dbReference>
<dbReference type="RefSeq" id="WP_171783698.1">
    <property type="nucleotide sequence ID" value="NZ_BAAAML010000006.1"/>
</dbReference>
<dbReference type="Gene3D" id="1.10.10.60">
    <property type="entry name" value="Homeodomain-like"/>
    <property type="match status" value="1"/>
</dbReference>
<dbReference type="Gene3D" id="1.10.357.10">
    <property type="entry name" value="Tetracycline Repressor, domain 2"/>
    <property type="match status" value="1"/>
</dbReference>
<accession>A0ABX2A3V0</accession>
<dbReference type="Proteomes" id="UP000757540">
    <property type="component" value="Unassembled WGS sequence"/>
</dbReference>
<keyword evidence="2 4" id="KW-0238">DNA-binding</keyword>
<dbReference type="PANTHER" id="PTHR30055:SF230">
    <property type="entry name" value="TRANSCRIPTIONAL REGULATORY PROTEIN (PROBABLY TETR-FAMILY)-RELATED"/>
    <property type="match status" value="1"/>
</dbReference>
<dbReference type="InterPro" id="IPR050109">
    <property type="entry name" value="HTH-type_TetR-like_transc_reg"/>
</dbReference>
<keyword evidence="3" id="KW-0804">Transcription</keyword>
<dbReference type="PRINTS" id="PR00455">
    <property type="entry name" value="HTHTETR"/>
</dbReference>
<keyword evidence="7" id="KW-1185">Reference proteome</keyword>
<dbReference type="SUPFAM" id="SSF46689">
    <property type="entry name" value="Homeodomain-like"/>
    <property type="match status" value="1"/>
</dbReference>
<dbReference type="Pfam" id="PF00440">
    <property type="entry name" value="TetR_N"/>
    <property type="match status" value="1"/>
</dbReference>
<feature type="domain" description="HTH tetR-type" evidence="5">
    <location>
        <begin position="19"/>
        <end position="79"/>
    </location>
</feature>
<evidence type="ECO:0000259" key="5">
    <source>
        <dbReference type="PROSITE" id="PS50977"/>
    </source>
</evidence>
<dbReference type="PANTHER" id="PTHR30055">
    <property type="entry name" value="HTH-TYPE TRANSCRIPTIONAL REGULATOR RUTR"/>
    <property type="match status" value="1"/>
</dbReference>